<dbReference type="AlphaFoldDB" id="A0A2N6VLM3"/>
<dbReference type="SUPFAM" id="SSF103088">
    <property type="entry name" value="OmpA-like"/>
    <property type="match status" value="1"/>
</dbReference>
<dbReference type="OrthoDB" id="5186344at2"/>
<evidence type="ECO:0000313" key="8">
    <source>
        <dbReference type="EMBL" id="PMD05035.1"/>
    </source>
</evidence>
<protein>
    <submittedName>
        <fullName evidence="8">OmpA family protein</fullName>
    </submittedName>
</protein>
<feature type="region of interest" description="Disordered" evidence="5">
    <location>
        <begin position="40"/>
        <end position="67"/>
    </location>
</feature>
<dbReference type="PROSITE" id="PS51123">
    <property type="entry name" value="OMPA_2"/>
    <property type="match status" value="1"/>
</dbReference>
<evidence type="ECO:0000259" key="7">
    <source>
        <dbReference type="PROSITE" id="PS51123"/>
    </source>
</evidence>
<dbReference type="EMBL" id="PNHK01000003">
    <property type="protein sequence ID" value="PMD05035.1"/>
    <property type="molecule type" value="Genomic_DNA"/>
</dbReference>
<dbReference type="Gene3D" id="3.30.1330.60">
    <property type="entry name" value="OmpA-like domain"/>
    <property type="match status" value="1"/>
</dbReference>
<keyword evidence="3" id="KW-0998">Cell outer membrane</keyword>
<evidence type="ECO:0000256" key="2">
    <source>
        <dbReference type="ARBA" id="ARBA00023136"/>
    </source>
</evidence>
<dbReference type="PANTHER" id="PTHR30329:SF21">
    <property type="entry name" value="LIPOPROTEIN YIAD-RELATED"/>
    <property type="match status" value="1"/>
</dbReference>
<keyword evidence="6" id="KW-0732">Signal</keyword>
<feature type="region of interest" description="Disordered" evidence="5">
    <location>
        <begin position="586"/>
        <end position="609"/>
    </location>
</feature>
<feature type="region of interest" description="Disordered" evidence="5">
    <location>
        <begin position="337"/>
        <end position="358"/>
    </location>
</feature>
<gene>
    <name evidence="8" type="ORF">CJ199_08020</name>
</gene>
<feature type="region of interest" description="Disordered" evidence="5">
    <location>
        <begin position="381"/>
        <end position="410"/>
    </location>
</feature>
<proteinExistence type="predicted"/>
<dbReference type="RefSeq" id="WP_102238976.1">
    <property type="nucleotide sequence ID" value="NZ_PNHK01000003.1"/>
</dbReference>
<sequence>MTSSPHFPHFFTSLVRKIAVSAFALFLCVVLAACNPVAPKGGSGGNDGKSSQKPPTPEVVESDGFWRPNTFPDPVAETVVTRPGEDGEALAKLQVLSVDTDGTSARMFATWLPPVDRPYLDPRELQNALGSPGTIPWTRLVDFETGELLEPYETKTGTGVEHPTGHPQVEAGEVKTDSSRETYCVCSDGPPSDVDTSNAPENVRVFYADFPAPESTSVGMSFGDNAAFFEDIPVTQGEKFSIPELAELKLKSTFQEQLHDIYGQGAIKERRIPLDINTESVTEASVSDRGETSALNVSSDVLFEFDSDKLNKDAEKAIDSVVEELKKSAKGQKVVVEGHTDDEGDEGYNQGLSERRAKSVKKAVEPKLSGVGIQLETKGFGETKPLVPNRDGSGNSIKKNQAKNRRVSFNYKPQAQIDANVDTGKKVKDLPEMKAGHVTTGLVAGILPARKGGKAPDLNFEILSLDEYKEFLKLKVAVSTTTGDSVESAFAEVIAKPETMQFGPNAATGVAHIPTLANVQIWDKKTNLMATTVTAGEPHCICSQALSTKGSVDAPGEPIEMYAYLPKKGIESDSLTLRVADTAQITFDRNTSAPRSTPGTSNHATAKPS</sequence>
<dbReference type="InterPro" id="IPR006664">
    <property type="entry name" value="OMP_bac"/>
</dbReference>
<dbReference type="CDD" id="cd07185">
    <property type="entry name" value="OmpA_C-like"/>
    <property type="match status" value="1"/>
</dbReference>
<evidence type="ECO:0000313" key="9">
    <source>
        <dbReference type="Proteomes" id="UP000235598"/>
    </source>
</evidence>
<dbReference type="PRINTS" id="PR01021">
    <property type="entry name" value="OMPADOMAIN"/>
</dbReference>
<evidence type="ECO:0000256" key="1">
    <source>
        <dbReference type="ARBA" id="ARBA00004442"/>
    </source>
</evidence>
<organism evidence="8 9">
    <name type="scientific">Brevibacterium paucivorans</name>
    <dbReference type="NCBI Taxonomy" id="170994"/>
    <lineage>
        <taxon>Bacteria</taxon>
        <taxon>Bacillati</taxon>
        <taxon>Actinomycetota</taxon>
        <taxon>Actinomycetes</taxon>
        <taxon>Micrococcales</taxon>
        <taxon>Brevibacteriaceae</taxon>
        <taxon>Brevibacterium</taxon>
    </lineage>
</organism>
<dbReference type="PANTHER" id="PTHR30329">
    <property type="entry name" value="STATOR ELEMENT OF FLAGELLAR MOTOR COMPLEX"/>
    <property type="match status" value="1"/>
</dbReference>
<dbReference type="InterPro" id="IPR006665">
    <property type="entry name" value="OmpA-like"/>
</dbReference>
<feature type="chain" id="PRO_5014717551" evidence="6">
    <location>
        <begin position="33"/>
        <end position="609"/>
    </location>
</feature>
<evidence type="ECO:0000256" key="6">
    <source>
        <dbReference type="SAM" id="SignalP"/>
    </source>
</evidence>
<dbReference type="InterPro" id="IPR036737">
    <property type="entry name" value="OmpA-like_sf"/>
</dbReference>
<feature type="signal peptide" evidence="6">
    <location>
        <begin position="1"/>
        <end position="32"/>
    </location>
</feature>
<accession>A0A2N6VLM3</accession>
<feature type="region of interest" description="Disordered" evidence="5">
    <location>
        <begin position="155"/>
        <end position="176"/>
    </location>
</feature>
<evidence type="ECO:0000256" key="5">
    <source>
        <dbReference type="SAM" id="MobiDB-lite"/>
    </source>
</evidence>
<dbReference type="Proteomes" id="UP000235598">
    <property type="component" value="Unassembled WGS sequence"/>
</dbReference>
<comment type="subcellular location">
    <subcellularLocation>
        <location evidence="1">Cell outer membrane</location>
    </subcellularLocation>
</comment>
<evidence type="ECO:0000256" key="3">
    <source>
        <dbReference type="ARBA" id="ARBA00023237"/>
    </source>
</evidence>
<dbReference type="GO" id="GO:0009279">
    <property type="term" value="C:cell outer membrane"/>
    <property type="evidence" value="ECO:0007669"/>
    <property type="project" value="UniProtKB-SubCell"/>
</dbReference>
<dbReference type="Pfam" id="PF00691">
    <property type="entry name" value="OmpA"/>
    <property type="match status" value="1"/>
</dbReference>
<dbReference type="InterPro" id="IPR050330">
    <property type="entry name" value="Bact_OuterMem_StrucFunc"/>
</dbReference>
<reference evidence="8 9" key="1">
    <citation type="submission" date="2017-09" db="EMBL/GenBank/DDBJ databases">
        <title>Bacterial strain isolated from the female urinary microbiota.</title>
        <authorList>
            <person name="Thomas-White K."/>
            <person name="Kumar N."/>
            <person name="Forster S."/>
            <person name="Putonti C."/>
            <person name="Lawley T."/>
            <person name="Wolfe A.J."/>
        </authorList>
    </citation>
    <scope>NUCLEOTIDE SEQUENCE [LARGE SCALE GENOMIC DNA]</scope>
    <source>
        <strain evidence="8 9">UMB1301</strain>
    </source>
</reference>
<evidence type="ECO:0000256" key="4">
    <source>
        <dbReference type="PROSITE-ProRule" id="PRU00473"/>
    </source>
</evidence>
<name>A0A2N6VLM3_9MICO</name>
<keyword evidence="2 4" id="KW-0472">Membrane</keyword>
<comment type="caution">
    <text evidence="8">The sequence shown here is derived from an EMBL/GenBank/DDBJ whole genome shotgun (WGS) entry which is preliminary data.</text>
</comment>
<feature type="domain" description="OmpA-like" evidence="7">
    <location>
        <begin position="290"/>
        <end position="415"/>
    </location>
</feature>